<dbReference type="AlphaFoldDB" id="A0A0P6YJV3"/>
<comment type="caution">
    <text evidence="5">The sequence shown here is derived from an EMBL/GenBank/DDBJ whole genome shotgun (WGS) entry which is preliminary data.</text>
</comment>
<dbReference type="Pfam" id="PF12802">
    <property type="entry name" value="MarR_2"/>
    <property type="match status" value="1"/>
</dbReference>
<keyword evidence="1" id="KW-0805">Transcription regulation</keyword>
<dbReference type="GO" id="GO:0003700">
    <property type="term" value="F:DNA-binding transcription factor activity"/>
    <property type="evidence" value="ECO:0007669"/>
    <property type="project" value="InterPro"/>
</dbReference>
<dbReference type="RefSeq" id="WP_054533074.1">
    <property type="nucleotide sequence ID" value="NZ_LGKP01000008.1"/>
</dbReference>
<dbReference type="InterPro" id="IPR023187">
    <property type="entry name" value="Tscrpt_reg_MarR-type_CS"/>
</dbReference>
<dbReference type="PROSITE" id="PS01117">
    <property type="entry name" value="HTH_MARR_1"/>
    <property type="match status" value="1"/>
</dbReference>
<dbReference type="PROSITE" id="PS50995">
    <property type="entry name" value="HTH_MARR_2"/>
    <property type="match status" value="1"/>
</dbReference>
<evidence type="ECO:0000313" key="5">
    <source>
        <dbReference type="EMBL" id="KPL90899.1"/>
    </source>
</evidence>
<dbReference type="OrthoDB" id="158803at2"/>
<keyword evidence="2" id="KW-0238">DNA-binding</keyword>
<name>A0A0P6YJV3_9CHLR</name>
<dbReference type="GO" id="GO:0006950">
    <property type="term" value="P:response to stress"/>
    <property type="evidence" value="ECO:0007669"/>
    <property type="project" value="TreeGrafter"/>
</dbReference>
<dbReference type="InterPro" id="IPR036390">
    <property type="entry name" value="WH_DNA-bd_sf"/>
</dbReference>
<accession>A0A0P6YJV3</accession>
<evidence type="ECO:0000256" key="1">
    <source>
        <dbReference type="ARBA" id="ARBA00023015"/>
    </source>
</evidence>
<dbReference type="SMART" id="SM00347">
    <property type="entry name" value="HTH_MARR"/>
    <property type="match status" value="1"/>
</dbReference>
<dbReference type="PANTHER" id="PTHR33164:SF43">
    <property type="entry name" value="HTH-TYPE TRANSCRIPTIONAL REPRESSOR YETL"/>
    <property type="match status" value="1"/>
</dbReference>
<dbReference type="STRING" id="70996.SE18_03715"/>
<gene>
    <name evidence="5" type="ORF">SE18_03715</name>
</gene>
<dbReference type="EMBL" id="LGKP01000008">
    <property type="protein sequence ID" value="KPL90899.1"/>
    <property type="molecule type" value="Genomic_DNA"/>
</dbReference>
<dbReference type="InterPro" id="IPR036388">
    <property type="entry name" value="WH-like_DNA-bd_sf"/>
</dbReference>
<keyword evidence="6" id="KW-1185">Reference proteome</keyword>
<proteinExistence type="predicted"/>
<feature type="domain" description="HTH marR-type" evidence="4">
    <location>
        <begin position="1"/>
        <end position="140"/>
    </location>
</feature>
<dbReference type="SUPFAM" id="SSF46785">
    <property type="entry name" value="Winged helix' DNA-binding domain"/>
    <property type="match status" value="1"/>
</dbReference>
<evidence type="ECO:0000313" key="6">
    <source>
        <dbReference type="Proteomes" id="UP000050277"/>
    </source>
</evidence>
<protein>
    <recommendedName>
        <fullName evidence="4">HTH marR-type domain-containing protein</fullName>
    </recommendedName>
</protein>
<dbReference type="Gene3D" id="1.10.10.10">
    <property type="entry name" value="Winged helix-like DNA-binding domain superfamily/Winged helix DNA-binding domain"/>
    <property type="match status" value="1"/>
</dbReference>
<dbReference type="InterPro" id="IPR000835">
    <property type="entry name" value="HTH_MarR-typ"/>
</dbReference>
<dbReference type="InterPro" id="IPR039422">
    <property type="entry name" value="MarR/SlyA-like"/>
</dbReference>
<evidence type="ECO:0000259" key="4">
    <source>
        <dbReference type="PROSITE" id="PS50995"/>
    </source>
</evidence>
<dbReference type="PANTHER" id="PTHR33164">
    <property type="entry name" value="TRANSCRIPTIONAL REGULATOR, MARR FAMILY"/>
    <property type="match status" value="1"/>
</dbReference>
<evidence type="ECO:0000256" key="2">
    <source>
        <dbReference type="ARBA" id="ARBA00023125"/>
    </source>
</evidence>
<organism evidence="5 6">
    <name type="scientific">Herpetosiphon geysericola</name>
    <dbReference type="NCBI Taxonomy" id="70996"/>
    <lineage>
        <taxon>Bacteria</taxon>
        <taxon>Bacillati</taxon>
        <taxon>Chloroflexota</taxon>
        <taxon>Chloroflexia</taxon>
        <taxon>Herpetosiphonales</taxon>
        <taxon>Herpetosiphonaceae</taxon>
        <taxon>Herpetosiphon</taxon>
    </lineage>
</organism>
<dbReference type="GO" id="GO:0003677">
    <property type="term" value="F:DNA binding"/>
    <property type="evidence" value="ECO:0007669"/>
    <property type="project" value="UniProtKB-KW"/>
</dbReference>
<keyword evidence="3" id="KW-0804">Transcription</keyword>
<reference evidence="5 6" key="1">
    <citation type="submission" date="2015-07" db="EMBL/GenBank/DDBJ databases">
        <title>Whole genome sequence of Herpetosiphon geysericola DSM 7119.</title>
        <authorList>
            <person name="Hemp J."/>
            <person name="Ward L.M."/>
            <person name="Pace L.A."/>
            <person name="Fischer W.W."/>
        </authorList>
    </citation>
    <scope>NUCLEOTIDE SEQUENCE [LARGE SCALE GENOMIC DNA]</scope>
    <source>
        <strain evidence="5 6">DSM 7119</strain>
    </source>
</reference>
<dbReference type="PRINTS" id="PR00598">
    <property type="entry name" value="HTHMARR"/>
</dbReference>
<dbReference type="Proteomes" id="UP000050277">
    <property type="component" value="Unassembled WGS sequence"/>
</dbReference>
<evidence type="ECO:0000256" key="3">
    <source>
        <dbReference type="ARBA" id="ARBA00023163"/>
    </source>
</evidence>
<sequence length="145" mass="16125">MPPRLSQEVRTWLYFHRVMAAISQRLNAQLATYSLTPAQFDVLAQLFRTPGLVQQALADRLLVSKGNIVGLLNRMEQAGLVTRQPHPEDGRAHLVSLTAHGTTLATQVVPEHEALIAECLAVLSPEDGHNLHDLLRRFKHALRTA</sequence>